<evidence type="ECO:0000313" key="2">
    <source>
        <dbReference type="Proteomes" id="UP000276133"/>
    </source>
</evidence>
<sequence>MCSTWSSQCAVCSTKHGVQRNAIKHVLNHGAEHCVLSAGLGRLVQLFGQVQGGPGHLVVGVGRIGHQILVVGVLHKYLSACHLDWIVGKVVDHGLGLLALFELQKSLAL</sequence>
<dbReference type="EMBL" id="REGN01001907">
    <property type="protein sequence ID" value="RNA31708.1"/>
    <property type="molecule type" value="Genomic_DNA"/>
</dbReference>
<accession>A0A3M7S803</accession>
<protein>
    <submittedName>
        <fullName evidence="1">Uncharacterized protein</fullName>
    </submittedName>
</protein>
<gene>
    <name evidence="1" type="ORF">BpHYR1_004641</name>
</gene>
<comment type="caution">
    <text evidence="1">The sequence shown here is derived from an EMBL/GenBank/DDBJ whole genome shotgun (WGS) entry which is preliminary data.</text>
</comment>
<organism evidence="1 2">
    <name type="scientific">Brachionus plicatilis</name>
    <name type="common">Marine rotifer</name>
    <name type="synonym">Brachionus muelleri</name>
    <dbReference type="NCBI Taxonomy" id="10195"/>
    <lineage>
        <taxon>Eukaryota</taxon>
        <taxon>Metazoa</taxon>
        <taxon>Spiralia</taxon>
        <taxon>Gnathifera</taxon>
        <taxon>Rotifera</taxon>
        <taxon>Eurotatoria</taxon>
        <taxon>Monogononta</taxon>
        <taxon>Pseudotrocha</taxon>
        <taxon>Ploima</taxon>
        <taxon>Brachionidae</taxon>
        <taxon>Brachionus</taxon>
    </lineage>
</organism>
<dbReference type="Proteomes" id="UP000276133">
    <property type="component" value="Unassembled WGS sequence"/>
</dbReference>
<name>A0A3M7S803_BRAPC</name>
<keyword evidence="2" id="KW-1185">Reference proteome</keyword>
<reference evidence="1 2" key="1">
    <citation type="journal article" date="2018" name="Sci. Rep.">
        <title>Genomic signatures of local adaptation to the degree of environmental predictability in rotifers.</title>
        <authorList>
            <person name="Franch-Gras L."/>
            <person name="Hahn C."/>
            <person name="Garcia-Roger E.M."/>
            <person name="Carmona M.J."/>
            <person name="Serra M."/>
            <person name="Gomez A."/>
        </authorList>
    </citation>
    <scope>NUCLEOTIDE SEQUENCE [LARGE SCALE GENOMIC DNA]</scope>
    <source>
        <strain evidence="1">HYR1</strain>
    </source>
</reference>
<proteinExistence type="predicted"/>
<dbReference type="AlphaFoldDB" id="A0A3M7S803"/>
<evidence type="ECO:0000313" key="1">
    <source>
        <dbReference type="EMBL" id="RNA31708.1"/>
    </source>
</evidence>